<evidence type="ECO:0000313" key="2">
    <source>
        <dbReference type="EMBL" id="CAL8129285.1"/>
    </source>
</evidence>
<feature type="transmembrane region" description="Helical" evidence="1">
    <location>
        <begin position="59"/>
        <end position="76"/>
    </location>
</feature>
<keyword evidence="1" id="KW-0472">Membrane</keyword>
<reference evidence="2 3" key="1">
    <citation type="submission" date="2024-08" db="EMBL/GenBank/DDBJ databases">
        <authorList>
            <person name="Cucini C."/>
            <person name="Frati F."/>
        </authorList>
    </citation>
    <scope>NUCLEOTIDE SEQUENCE [LARGE SCALE GENOMIC DNA]</scope>
</reference>
<keyword evidence="1" id="KW-1133">Transmembrane helix</keyword>
<comment type="caution">
    <text evidence="2">The sequence shown here is derived from an EMBL/GenBank/DDBJ whole genome shotgun (WGS) entry which is preliminary data.</text>
</comment>
<dbReference type="Proteomes" id="UP001642540">
    <property type="component" value="Unassembled WGS sequence"/>
</dbReference>
<keyword evidence="1" id="KW-0812">Transmembrane</keyword>
<evidence type="ECO:0000313" key="3">
    <source>
        <dbReference type="Proteomes" id="UP001642540"/>
    </source>
</evidence>
<feature type="transmembrane region" description="Helical" evidence="1">
    <location>
        <begin position="15"/>
        <end position="38"/>
    </location>
</feature>
<dbReference type="Pfam" id="PF03814">
    <property type="entry name" value="KdpA"/>
    <property type="match status" value="1"/>
</dbReference>
<protein>
    <recommendedName>
        <fullName evidence="4">Gustatory receptor</fullName>
    </recommendedName>
</protein>
<feature type="transmembrane region" description="Helical" evidence="1">
    <location>
        <begin position="179"/>
        <end position="201"/>
    </location>
</feature>
<dbReference type="InterPro" id="IPR004623">
    <property type="entry name" value="KdpA"/>
</dbReference>
<organism evidence="2 3">
    <name type="scientific">Orchesella dallaii</name>
    <dbReference type="NCBI Taxonomy" id="48710"/>
    <lineage>
        <taxon>Eukaryota</taxon>
        <taxon>Metazoa</taxon>
        <taxon>Ecdysozoa</taxon>
        <taxon>Arthropoda</taxon>
        <taxon>Hexapoda</taxon>
        <taxon>Collembola</taxon>
        <taxon>Entomobryomorpha</taxon>
        <taxon>Entomobryoidea</taxon>
        <taxon>Orchesellidae</taxon>
        <taxon>Orchesellinae</taxon>
        <taxon>Orchesella</taxon>
    </lineage>
</organism>
<evidence type="ECO:0008006" key="4">
    <source>
        <dbReference type="Google" id="ProtNLM"/>
    </source>
</evidence>
<keyword evidence="3" id="KW-1185">Reference proteome</keyword>
<dbReference type="EMBL" id="CAXLJM020000076">
    <property type="protein sequence ID" value="CAL8129285.1"/>
    <property type="molecule type" value="Genomic_DNA"/>
</dbReference>
<name>A0ABP1RJU9_9HEXA</name>
<proteinExistence type="predicted"/>
<evidence type="ECO:0000256" key="1">
    <source>
        <dbReference type="SAM" id="Phobius"/>
    </source>
</evidence>
<sequence length="271" mass="30564">MRWPNIHRLPKLPELMIYGMVLCFLGFPLLGVGCPLITKNDPIQFTAHLCFPTLLKENYIIARLIIALCCAVYGTISFYTAVHTLCLILGATCFLDVLVKLSKEIFPSTQTKRKMEMRCDTAVRKDFQQCYVLYCQLRILVETGGKAIQPFLQVLIGMGVPLCSFAAFAAVKLGNYMNVFVWIGVALITPFCIITCFVLVASGSIPNVNSKVYLETWKRYLYRKYDRKRLASCMELAFDLGAVRRVTYATALLIVDDIVNLTVSLVCMYNS</sequence>
<gene>
    <name evidence="2" type="ORF">ODALV1_LOCUS23046</name>
</gene>
<dbReference type="PROSITE" id="PS51257">
    <property type="entry name" value="PROKAR_LIPOPROTEIN"/>
    <property type="match status" value="1"/>
</dbReference>
<feature type="transmembrane region" description="Helical" evidence="1">
    <location>
        <begin position="151"/>
        <end position="173"/>
    </location>
</feature>
<accession>A0ABP1RJU9</accession>